<proteinExistence type="predicted"/>
<accession>A0A0H3AK40</accession>
<evidence type="ECO:0000256" key="2">
    <source>
        <dbReference type="ARBA" id="ARBA00023012"/>
    </source>
</evidence>
<feature type="DNA-binding region" description="OmpR/PhoB-type" evidence="6">
    <location>
        <begin position="25"/>
        <end position="124"/>
    </location>
</feature>
<evidence type="ECO:0000256" key="5">
    <source>
        <dbReference type="ARBA" id="ARBA00023163"/>
    </source>
</evidence>
<dbReference type="NCBIfam" id="NF007540">
    <property type="entry name" value="PRK10153.1"/>
    <property type="match status" value="1"/>
</dbReference>
<keyword evidence="4 6" id="KW-0238">DNA-binding</keyword>
<reference evidence="9 10" key="1">
    <citation type="submission" date="2007-03" db="EMBL/GenBank/DDBJ databases">
        <authorList>
            <person name="Heidelberg J."/>
        </authorList>
    </citation>
    <scope>NUCLEOTIDE SEQUENCE [LARGE SCALE GENOMIC DNA]</scope>
    <source>
        <strain evidence="10">ATCC 39541 / Classical Ogawa 395 / O395</strain>
    </source>
</reference>
<dbReference type="PROSITE" id="PS51755">
    <property type="entry name" value="OMPR_PHOB"/>
    <property type="match status" value="1"/>
</dbReference>
<dbReference type="KEGG" id="vcr:VC395_0307"/>
<sequence length="541" mass="61144">MCGARAYSASYRCYLPDTKSYSMIGICFQINDWVLCIDENKLYRQDREVSAEPRLINLLHFLAEHAGEVFGREELIQHVWDGAIVTDQVVTQSIFELRKLLRDGREENLSYVVTVPKRGYKLVANVQRLDGNPYVSRQEESTASDVCLADDIDDVEDAVPEIVFPAGPLTRAVCQSQQPKKSSKPNVSRWRLNLLNAIWIGLVIVAMGFFTVQQSQVRITQVVDTHLIEFKFQDGFHAQALTHELADGIAQKLMADLTQVSDYRVILGKTAYSSGILPGKSIMVRVNDKDGHEFLDLELKNNSSDAVLFSRQYPLDSQHLASVLKSAEWDVMQALKIPNAEQQAQRLLVDFPRQPAALGLYVRANHYLNVADRQQFQKGIYLLEQVLKLEPDNHYVQAELLIAYHVQQALSPDQALNQDRMLVLSEQLQQVSYSPQAVVQPRIYEALALQATVENQVEAATRYLAQAQGLRESVLSYVLQGKHAELKGDLDGASDAYSEAFYMDTSLETYLLCENLVFHSNLKSIDYAMYRSVHPSVVRLL</sequence>
<dbReference type="SUPFAM" id="SSF46894">
    <property type="entry name" value="C-terminal effector domain of the bipartite response regulators"/>
    <property type="match status" value="1"/>
</dbReference>
<dbReference type="InterPro" id="IPR011990">
    <property type="entry name" value="TPR-like_helical_dom_sf"/>
</dbReference>
<dbReference type="PATRIC" id="fig|345073.21.peg.295"/>
<dbReference type="Pfam" id="PF00486">
    <property type="entry name" value="Trans_reg_C"/>
    <property type="match status" value="1"/>
</dbReference>
<dbReference type="KEGG" id="vco:VC0395_A2656"/>
<dbReference type="PANTHER" id="PTHR48111:SF71">
    <property type="entry name" value="TRANSCRIPTIONAL REGULATORY PROTEIN PHOP"/>
    <property type="match status" value="1"/>
</dbReference>
<evidence type="ECO:0000256" key="1">
    <source>
        <dbReference type="ARBA" id="ARBA00022553"/>
    </source>
</evidence>
<dbReference type="GO" id="GO:0006355">
    <property type="term" value="P:regulation of DNA-templated transcription"/>
    <property type="evidence" value="ECO:0007669"/>
    <property type="project" value="InterPro"/>
</dbReference>
<dbReference type="CDD" id="cd00383">
    <property type="entry name" value="trans_reg_C"/>
    <property type="match status" value="1"/>
</dbReference>
<name>A0A0H3AK40_VIBC3</name>
<evidence type="ECO:0000256" key="3">
    <source>
        <dbReference type="ARBA" id="ARBA00023015"/>
    </source>
</evidence>
<protein>
    <submittedName>
        <fullName evidence="9">Transcriptional activator CadC</fullName>
    </submittedName>
</protein>
<dbReference type="GO" id="GO:0032993">
    <property type="term" value="C:protein-DNA complex"/>
    <property type="evidence" value="ECO:0007669"/>
    <property type="project" value="TreeGrafter"/>
</dbReference>
<feature type="transmembrane region" description="Helical" evidence="7">
    <location>
        <begin position="190"/>
        <end position="212"/>
    </location>
</feature>
<dbReference type="InterPro" id="IPR039420">
    <property type="entry name" value="WalR-like"/>
</dbReference>
<dbReference type="EMBL" id="CP000627">
    <property type="protein sequence ID" value="ABQ20562.1"/>
    <property type="molecule type" value="Genomic_DNA"/>
</dbReference>
<dbReference type="AlphaFoldDB" id="A0A0H3AK40"/>
<keyword evidence="7" id="KW-0472">Membrane</keyword>
<keyword evidence="5" id="KW-0804">Transcription</keyword>
<evidence type="ECO:0000313" key="10">
    <source>
        <dbReference type="Proteomes" id="UP000000249"/>
    </source>
</evidence>
<dbReference type="GO" id="GO:0000976">
    <property type="term" value="F:transcription cis-regulatory region binding"/>
    <property type="evidence" value="ECO:0007669"/>
    <property type="project" value="TreeGrafter"/>
</dbReference>
<evidence type="ECO:0000256" key="6">
    <source>
        <dbReference type="PROSITE-ProRule" id="PRU01091"/>
    </source>
</evidence>
<dbReference type="InterPro" id="IPR036388">
    <property type="entry name" value="WH-like_DNA-bd_sf"/>
</dbReference>
<dbReference type="PANTHER" id="PTHR48111">
    <property type="entry name" value="REGULATOR OF RPOS"/>
    <property type="match status" value="1"/>
</dbReference>
<dbReference type="SMART" id="SM00862">
    <property type="entry name" value="Trans_reg_C"/>
    <property type="match status" value="1"/>
</dbReference>
<keyword evidence="2" id="KW-0902">Two-component regulatory system</keyword>
<evidence type="ECO:0000256" key="4">
    <source>
        <dbReference type="ARBA" id="ARBA00023125"/>
    </source>
</evidence>
<dbReference type="InterPro" id="IPR016032">
    <property type="entry name" value="Sig_transdc_resp-reg_C-effctor"/>
</dbReference>
<feature type="domain" description="OmpR/PhoB-type" evidence="8">
    <location>
        <begin position="25"/>
        <end position="124"/>
    </location>
</feature>
<dbReference type="InterPro" id="IPR001867">
    <property type="entry name" value="OmpR/PhoB-type_DNA-bd"/>
</dbReference>
<evidence type="ECO:0000313" key="9">
    <source>
        <dbReference type="EMBL" id="ABQ20562.1"/>
    </source>
</evidence>
<organism evidence="9 10">
    <name type="scientific">Vibrio cholerae serotype O1 (strain ATCC 39541 / Classical Ogawa 395 / O395)</name>
    <dbReference type="NCBI Taxonomy" id="345073"/>
    <lineage>
        <taxon>Bacteria</taxon>
        <taxon>Pseudomonadati</taxon>
        <taxon>Pseudomonadota</taxon>
        <taxon>Gammaproteobacteria</taxon>
        <taxon>Vibrionales</taxon>
        <taxon>Vibrionaceae</taxon>
        <taxon>Vibrio</taxon>
    </lineage>
</organism>
<dbReference type="GO" id="GO:0005829">
    <property type="term" value="C:cytosol"/>
    <property type="evidence" value="ECO:0007669"/>
    <property type="project" value="TreeGrafter"/>
</dbReference>
<dbReference type="GO" id="GO:0000156">
    <property type="term" value="F:phosphorelay response regulator activity"/>
    <property type="evidence" value="ECO:0007669"/>
    <property type="project" value="TreeGrafter"/>
</dbReference>
<keyword evidence="7" id="KW-1133">Transmembrane helix</keyword>
<dbReference type="Gene3D" id="1.10.10.10">
    <property type="entry name" value="Winged helix-like DNA-binding domain superfamily/Winged helix DNA-binding domain"/>
    <property type="match status" value="1"/>
</dbReference>
<keyword evidence="1" id="KW-0597">Phosphoprotein</keyword>
<dbReference type="Gene3D" id="1.25.40.10">
    <property type="entry name" value="Tetratricopeptide repeat domain"/>
    <property type="match status" value="1"/>
</dbReference>
<evidence type="ECO:0000259" key="8">
    <source>
        <dbReference type="PROSITE" id="PS51755"/>
    </source>
</evidence>
<evidence type="ECO:0000256" key="7">
    <source>
        <dbReference type="SAM" id="Phobius"/>
    </source>
</evidence>
<gene>
    <name evidence="9" type="ordered locus">VC0395_A2656</name>
</gene>
<keyword evidence="3" id="KW-0805">Transcription regulation</keyword>
<dbReference type="Proteomes" id="UP000000249">
    <property type="component" value="Chromosome 1"/>
</dbReference>
<dbReference type="eggNOG" id="COG3710">
    <property type="taxonomic scope" value="Bacteria"/>
</dbReference>
<keyword evidence="7" id="KW-0812">Transmembrane</keyword>